<keyword evidence="1" id="KW-1133">Transmembrane helix</keyword>
<feature type="transmembrane region" description="Helical" evidence="1">
    <location>
        <begin position="365"/>
        <end position="384"/>
    </location>
</feature>
<accession>A0A967C708</accession>
<evidence type="ECO:0000313" key="3">
    <source>
        <dbReference type="Proteomes" id="UP000761264"/>
    </source>
</evidence>
<name>A0A967C708_9PROT</name>
<gene>
    <name evidence="2" type="ORF">HBA54_09150</name>
</gene>
<feature type="transmembrane region" description="Helical" evidence="1">
    <location>
        <begin position="101"/>
        <end position="121"/>
    </location>
</feature>
<dbReference type="EMBL" id="JAAQPH010000006">
    <property type="protein sequence ID" value="NIA68756.1"/>
    <property type="molecule type" value="Genomic_DNA"/>
</dbReference>
<evidence type="ECO:0000313" key="2">
    <source>
        <dbReference type="EMBL" id="NIA68756.1"/>
    </source>
</evidence>
<dbReference type="AlphaFoldDB" id="A0A967C708"/>
<feature type="transmembrane region" description="Helical" evidence="1">
    <location>
        <begin position="332"/>
        <end position="353"/>
    </location>
</feature>
<feature type="transmembrane region" description="Helical" evidence="1">
    <location>
        <begin position="12"/>
        <end position="33"/>
    </location>
</feature>
<protein>
    <submittedName>
        <fullName evidence="2">DUF4153 domain-containing protein</fullName>
    </submittedName>
</protein>
<dbReference type="Proteomes" id="UP000761264">
    <property type="component" value="Unassembled WGS sequence"/>
</dbReference>
<feature type="transmembrane region" description="Helical" evidence="1">
    <location>
        <begin position="157"/>
        <end position="177"/>
    </location>
</feature>
<sequence>MTLSQATEENPPRGWALVMLGFGLAVGLLMYGLEEAAWPTAWDFGVGQGVLMGALAFALAAAQGRWKLPAVFALVLAAINGVLIVTAVLRYGEPDAYGRDILTFSLYVESLLFSLIALTFFEAWQDGRHGAAAQTGKAEGWRGITYVRLFGHFWESILVVLVSLCFLGLFWSVLWLFSLLFQEVGVSALEDLITEPLFGWPASCGAFALSIFFTREHERIVAALRSVVFALFSILAPVFLVLSVSFLVVLLLGGLERMAGLVSASATLIVLAGFGILFVNAVIRDGATEDKQAAVVRVSAMLLLPCLMLFCGFAVYAIGLRIGQYGLTPERIFVAVATALLTLGSLAYLASLLARGQWMVYCRRANIALVLVLAATTLVLQSPLADPHRLSAESQYKRLVSGLSDPETFEYGFLKFKLGKAGQDVLARLAEDSGVADPAVVSERLAALALVNDEWEWRSANREESQTQKVRVILADPELVQHVPADLEVPADIGPDWIHSHVKRCGATGNSGCILTSLELTDQPGPEYLFVTRAEDGDLTLHLLERTAAENSWNATWLPVTSKAEVFWSALQNGNIDAIAPAHRDLKIGEEVLRLRPTLSGS</sequence>
<dbReference type="Pfam" id="PF13687">
    <property type="entry name" value="DUF4153"/>
    <property type="match status" value="1"/>
</dbReference>
<organism evidence="2 3">
    <name type="scientific">Pelagibius litoralis</name>
    <dbReference type="NCBI Taxonomy" id="374515"/>
    <lineage>
        <taxon>Bacteria</taxon>
        <taxon>Pseudomonadati</taxon>
        <taxon>Pseudomonadota</taxon>
        <taxon>Alphaproteobacteria</taxon>
        <taxon>Rhodospirillales</taxon>
        <taxon>Rhodovibrionaceae</taxon>
        <taxon>Pelagibius</taxon>
    </lineage>
</organism>
<feature type="transmembrane region" description="Helical" evidence="1">
    <location>
        <begin position="69"/>
        <end position="89"/>
    </location>
</feature>
<keyword evidence="1" id="KW-0472">Membrane</keyword>
<reference evidence="2" key="1">
    <citation type="submission" date="2020-03" db="EMBL/GenBank/DDBJ databases">
        <title>Genome of Pelagibius litoralis DSM 21314T.</title>
        <authorList>
            <person name="Wang G."/>
        </authorList>
    </citation>
    <scope>NUCLEOTIDE SEQUENCE</scope>
    <source>
        <strain evidence="2">DSM 21314</strain>
    </source>
</reference>
<evidence type="ECO:0000256" key="1">
    <source>
        <dbReference type="SAM" id="Phobius"/>
    </source>
</evidence>
<feature type="transmembrane region" description="Helical" evidence="1">
    <location>
        <begin position="258"/>
        <end position="283"/>
    </location>
</feature>
<feature type="transmembrane region" description="Helical" evidence="1">
    <location>
        <begin position="45"/>
        <end position="62"/>
    </location>
</feature>
<dbReference type="InterPro" id="IPR025291">
    <property type="entry name" value="DUF4153"/>
</dbReference>
<feature type="transmembrane region" description="Helical" evidence="1">
    <location>
        <begin position="197"/>
        <end position="214"/>
    </location>
</feature>
<comment type="caution">
    <text evidence="2">The sequence shown here is derived from an EMBL/GenBank/DDBJ whole genome shotgun (WGS) entry which is preliminary data.</text>
</comment>
<keyword evidence="1" id="KW-0812">Transmembrane</keyword>
<feature type="transmembrane region" description="Helical" evidence="1">
    <location>
        <begin position="226"/>
        <end position="252"/>
    </location>
</feature>
<proteinExistence type="predicted"/>
<keyword evidence="3" id="KW-1185">Reference proteome</keyword>
<dbReference type="RefSeq" id="WP_167223696.1">
    <property type="nucleotide sequence ID" value="NZ_JAAQPH010000006.1"/>
</dbReference>
<feature type="transmembrane region" description="Helical" evidence="1">
    <location>
        <begin position="295"/>
        <end position="320"/>
    </location>
</feature>